<reference evidence="2" key="1">
    <citation type="submission" date="2022-10" db="EMBL/GenBank/DDBJ databases">
        <title>The complete genomes of actinobacterial strains from the NBC collection.</title>
        <authorList>
            <person name="Joergensen T.S."/>
            <person name="Alvarez Arevalo M."/>
            <person name="Sterndorff E.B."/>
            <person name="Faurdal D."/>
            <person name="Vuksanovic O."/>
            <person name="Mourched A.-S."/>
            <person name="Charusanti P."/>
            <person name="Shaw S."/>
            <person name="Blin K."/>
            <person name="Weber T."/>
        </authorList>
    </citation>
    <scope>NUCLEOTIDE SEQUENCE</scope>
    <source>
        <strain evidence="2">NBC_00148</strain>
    </source>
</reference>
<accession>A0AAU1LT53</accession>
<name>A0AAU1LT53_9ACTN</name>
<evidence type="ECO:0000313" key="2">
    <source>
        <dbReference type="EMBL" id="WTQ74600.1"/>
    </source>
</evidence>
<evidence type="ECO:0000256" key="1">
    <source>
        <dbReference type="SAM" id="MobiDB-lite"/>
    </source>
</evidence>
<feature type="region of interest" description="Disordered" evidence="1">
    <location>
        <begin position="242"/>
        <end position="265"/>
    </location>
</feature>
<gene>
    <name evidence="2" type="ORF">OG222_16500</name>
</gene>
<dbReference type="EMBL" id="CP108169">
    <property type="protein sequence ID" value="WTQ74600.1"/>
    <property type="molecule type" value="Genomic_DNA"/>
</dbReference>
<protein>
    <submittedName>
        <fullName evidence="2">DUF6193 family natural product biosynthesis protein</fullName>
    </submittedName>
</protein>
<proteinExistence type="predicted"/>
<sequence length="265" mass="27940">MPEQSNGVPPALYPELIASGGLAEALAREAARHGRRTGPPEPVEGYGPAVAACWAHGESRFAAYAANADVREFRIQISGDSGRHWAAFGSTDDLAVVEAVLHAVREGASIGQLRREWALLAASPLEAAPPGRVVPTAWRLTLERSPTIRLGDAELAEALYAQPALRVFFPFPSHGAFSLLSSTADPFYEEVPGAEPTVDGLWNVVLRWSRWSPDIPARVLGSRLDAHEAAALIAANVPAGSGPAVEGGWPDPPPLAPPVTGDSDC</sequence>
<organism evidence="2">
    <name type="scientific">Streptomyces sp. NBC_00148</name>
    <dbReference type="NCBI Taxonomy" id="2903626"/>
    <lineage>
        <taxon>Bacteria</taxon>
        <taxon>Bacillati</taxon>
        <taxon>Actinomycetota</taxon>
        <taxon>Actinomycetes</taxon>
        <taxon>Kitasatosporales</taxon>
        <taxon>Streptomycetaceae</taxon>
        <taxon>Streptomyces</taxon>
    </lineage>
</organism>
<dbReference type="InterPro" id="IPR045682">
    <property type="entry name" value="DUF6193"/>
</dbReference>
<dbReference type="AlphaFoldDB" id="A0AAU1LT53"/>
<dbReference type="Pfam" id="PF19692">
    <property type="entry name" value="DUF6193"/>
    <property type="match status" value="1"/>
</dbReference>